<dbReference type="GO" id="GO:0009882">
    <property type="term" value="F:blue light photoreceptor activity"/>
    <property type="evidence" value="ECO:0007669"/>
    <property type="project" value="InterPro"/>
</dbReference>
<dbReference type="Pfam" id="PF04940">
    <property type="entry name" value="BLUF"/>
    <property type="match status" value="1"/>
</dbReference>
<feature type="domain" description="BLUF" evidence="1">
    <location>
        <begin position="2"/>
        <end position="93"/>
    </location>
</feature>
<dbReference type="Proteomes" id="UP000576082">
    <property type="component" value="Unassembled WGS sequence"/>
</dbReference>
<gene>
    <name evidence="2" type="ORF">HHU12_09790</name>
</gene>
<protein>
    <submittedName>
        <fullName evidence="2">BLUF domain-containing protein</fullName>
    </submittedName>
</protein>
<dbReference type="RefSeq" id="WP_169656559.1">
    <property type="nucleotide sequence ID" value="NZ_JABANE010000021.1"/>
</dbReference>
<proteinExistence type="predicted"/>
<dbReference type="InterPro" id="IPR007024">
    <property type="entry name" value="BLUF_domain"/>
</dbReference>
<reference evidence="2 3" key="1">
    <citation type="submission" date="2020-04" db="EMBL/GenBank/DDBJ databases">
        <title>Flammeovirga sp. SR4, a novel species isolated from seawater.</title>
        <authorList>
            <person name="Wang X."/>
        </authorList>
    </citation>
    <scope>NUCLEOTIDE SEQUENCE [LARGE SCALE GENOMIC DNA]</scope>
    <source>
        <strain evidence="2 3">ATCC 23126</strain>
    </source>
</reference>
<comment type="caution">
    <text evidence="2">The sequence shown here is derived from an EMBL/GenBank/DDBJ whole genome shotgun (WGS) entry which is preliminary data.</text>
</comment>
<dbReference type="EMBL" id="JABANE010000021">
    <property type="protein sequence ID" value="NME68250.1"/>
    <property type="molecule type" value="Genomic_DNA"/>
</dbReference>
<accession>A0A7X9RTA8</accession>
<evidence type="ECO:0000313" key="3">
    <source>
        <dbReference type="Proteomes" id="UP000576082"/>
    </source>
</evidence>
<sequence>MISSYIYSSQTNDDIEVETLRDIQNIAKTENSKHNITGYLTYKKETFIQYIEGPDEEIQQLITNLKNDKRHNILKSIHFPPKTQRVFKGWSMRYIEYDELIEIGFHELLETVFFTVGNKIFDEDRVIEKLNQMLEKIATTQKHIK</sequence>
<dbReference type="InterPro" id="IPR036046">
    <property type="entry name" value="Acylphosphatase-like_dom_sf"/>
</dbReference>
<name>A0A7X9RTA8_9BACT</name>
<dbReference type="SUPFAM" id="SSF54975">
    <property type="entry name" value="Acylphosphatase/BLUF domain-like"/>
    <property type="match status" value="1"/>
</dbReference>
<dbReference type="SMART" id="SM01034">
    <property type="entry name" value="BLUF"/>
    <property type="match status" value="1"/>
</dbReference>
<dbReference type="AlphaFoldDB" id="A0A7X9RTA8"/>
<dbReference type="Gene3D" id="3.30.70.100">
    <property type="match status" value="1"/>
</dbReference>
<keyword evidence="3" id="KW-1185">Reference proteome</keyword>
<evidence type="ECO:0000259" key="1">
    <source>
        <dbReference type="PROSITE" id="PS50925"/>
    </source>
</evidence>
<dbReference type="GO" id="GO:0071949">
    <property type="term" value="F:FAD binding"/>
    <property type="evidence" value="ECO:0007669"/>
    <property type="project" value="InterPro"/>
</dbReference>
<dbReference type="PROSITE" id="PS50925">
    <property type="entry name" value="BLUF"/>
    <property type="match status" value="1"/>
</dbReference>
<evidence type="ECO:0000313" key="2">
    <source>
        <dbReference type="EMBL" id="NME68250.1"/>
    </source>
</evidence>
<organism evidence="2 3">
    <name type="scientific">Flammeovirga aprica JL-4</name>
    <dbReference type="NCBI Taxonomy" id="694437"/>
    <lineage>
        <taxon>Bacteria</taxon>
        <taxon>Pseudomonadati</taxon>
        <taxon>Bacteroidota</taxon>
        <taxon>Cytophagia</taxon>
        <taxon>Cytophagales</taxon>
        <taxon>Flammeovirgaceae</taxon>
        <taxon>Flammeovirga</taxon>
    </lineage>
</organism>